<dbReference type="GeneID" id="55972604"/>
<evidence type="ECO:0000256" key="2">
    <source>
        <dbReference type="ARBA" id="ARBA00010840"/>
    </source>
</evidence>
<comment type="similarity">
    <text evidence="2">Belongs to the ORC6 family.</text>
</comment>
<feature type="region of interest" description="Disordered" evidence="6">
    <location>
        <begin position="92"/>
        <end position="159"/>
    </location>
</feature>
<evidence type="ECO:0000256" key="5">
    <source>
        <dbReference type="ARBA" id="ARBA00023242"/>
    </source>
</evidence>
<keyword evidence="3" id="KW-0235">DNA replication</keyword>
<comment type="caution">
    <text evidence="8">The sequence shown here is derived from an EMBL/GenBank/DDBJ whole genome shotgun (WGS) entry which is preliminary data.</text>
</comment>
<dbReference type="GO" id="GO:0003677">
    <property type="term" value="F:DNA binding"/>
    <property type="evidence" value="ECO:0007669"/>
    <property type="project" value="UniProtKB-KW"/>
</dbReference>
<feature type="domain" description="ORC6 first cyclin-like" evidence="7">
    <location>
        <begin position="11"/>
        <end position="93"/>
    </location>
</feature>
<feature type="compositionally biased region" description="Polar residues" evidence="6">
    <location>
        <begin position="129"/>
        <end position="138"/>
    </location>
</feature>
<feature type="compositionally biased region" description="Low complexity" evidence="6">
    <location>
        <begin position="94"/>
        <end position="118"/>
    </location>
</feature>
<evidence type="ECO:0000256" key="6">
    <source>
        <dbReference type="SAM" id="MobiDB-lite"/>
    </source>
</evidence>
<proteinExistence type="inferred from homology"/>
<keyword evidence="9" id="KW-1185">Reference proteome</keyword>
<gene>
    <name evidence="8" type="ORF">GMORB2_6379</name>
</gene>
<evidence type="ECO:0000256" key="1">
    <source>
        <dbReference type="ARBA" id="ARBA00004123"/>
    </source>
</evidence>
<dbReference type="GO" id="GO:0006260">
    <property type="term" value="P:DNA replication"/>
    <property type="evidence" value="ECO:0007669"/>
    <property type="project" value="UniProtKB-KW"/>
</dbReference>
<dbReference type="Pfam" id="PF05460">
    <property type="entry name" value="ORC6"/>
    <property type="match status" value="1"/>
</dbReference>
<dbReference type="InterPro" id="IPR008721">
    <property type="entry name" value="ORC6_cyclin_first"/>
</dbReference>
<organism evidence="8 9">
    <name type="scientific">Geosmithia morbida</name>
    <dbReference type="NCBI Taxonomy" id="1094350"/>
    <lineage>
        <taxon>Eukaryota</taxon>
        <taxon>Fungi</taxon>
        <taxon>Dikarya</taxon>
        <taxon>Ascomycota</taxon>
        <taxon>Pezizomycotina</taxon>
        <taxon>Sordariomycetes</taxon>
        <taxon>Hypocreomycetidae</taxon>
        <taxon>Hypocreales</taxon>
        <taxon>Bionectriaceae</taxon>
        <taxon>Geosmithia</taxon>
    </lineage>
</organism>
<dbReference type="AlphaFoldDB" id="A0A9P5D1A6"/>
<evidence type="ECO:0000259" key="7">
    <source>
        <dbReference type="Pfam" id="PF05460"/>
    </source>
</evidence>
<keyword evidence="4" id="KW-0238">DNA-binding</keyword>
<dbReference type="GO" id="GO:0005664">
    <property type="term" value="C:nuclear origin of replication recognition complex"/>
    <property type="evidence" value="ECO:0007669"/>
    <property type="project" value="InterPro"/>
</dbReference>
<dbReference type="EMBL" id="JAANYQ010000006">
    <property type="protein sequence ID" value="KAF4123678.1"/>
    <property type="molecule type" value="Genomic_DNA"/>
</dbReference>
<name>A0A9P5D1A6_9HYPO</name>
<reference evidence="8" key="1">
    <citation type="submission" date="2020-03" db="EMBL/GenBank/DDBJ databases">
        <title>Site-based positive gene gene selection in Geosmithia morbida across the United States reveals a broad range of putative effectors and factors for local host and environmental adapation.</title>
        <authorList>
            <person name="Onufrak A."/>
            <person name="Murdoch R.W."/>
            <person name="Gazis R."/>
            <person name="Huff M."/>
            <person name="Staton M."/>
            <person name="Klingeman W."/>
            <person name="Hadziabdic D."/>
        </authorList>
    </citation>
    <scope>NUCLEOTIDE SEQUENCE</scope>
    <source>
        <strain evidence="8">1262</strain>
    </source>
</reference>
<accession>A0A9P5D1A6</accession>
<protein>
    <submittedName>
        <fullName evidence="8">Origin recognition complex subunit 6</fullName>
    </submittedName>
</protein>
<dbReference type="OrthoDB" id="5367324at2759"/>
<evidence type="ECO:0000313" key="9">
    <source>
        <dbReference type="Proteomes" id="UP000749293"/>
    </source>
</evidence>
<evidence type="ECO:0000256" key="3">
    <source>
        <dbReference type="ARBA" id="ARBA00022705"/>
    </source>
</evidence>
<keyword evidence="5" id="KW-0539">Nucleus</keyword>
<evidence type="ECO:0000256" key="4">
    <source>
        <dbReference type="ARBA" id="ARBA00023125"/>
    </source>
</evidence>
<evidence type="ECO:0000313" key="8">
    <source>
        <dbReference type="EMBL" id="KAF4123678.1"/>
    </source>
</evidence>
<comment type="subcellular location">
    <subcellularLocation>
        <location evidence="1">Nucleus</location>
    </subcellularLocation>
</comment>
<feature type="compositionally biased region" description="Low complexity" evidence="6">
    <location>
        <begin position="145"/>
        <end position="159"/>
    </location>
</feature>
<sequence>MSRQLEQALFSLMPAYGSDLPPSLVELASSLVSQSRFKAGNLKAEEEVARLYACANLACDRLKTSLDLPPIQPRPPIPPRIYKRLYNHLDRVIPSPTSTPTRTRSLRTRTPTSRAAAAADDRPMPSRATPTAEQSLAQFRTGDAPSTTPTGARRSRRSAAVTATVRPWVRPVARFACAETGRPKLALTVVAGMEAITVPGGRETKDDWVRGNYAALFAAVLYWSVARARAALAGKEVTRGQPSLNQRREIISLLARARRAVTVPTPTPTSASAFAGQDDAGDDDGDAGWWAGWADLKPRDFNAAVATVEQRGWLGDWWTAIDDVVEAKGWDGKDEGEHGEDADLAGPIRVRRADTMLQDKYDYLSAARKARYQSWRADLLARMTPVTVVDGNAMEVDSR</sequence>
<dbReference type="RefSeq" id="XP_035322330.1">
    <property type="nucleotide sequence ID" value="XM_035468349.1"/>
</dbReference>
<dbReference type="Proteomes" id="UP000749293">
    <property type="component" value="Unassembled WGS sequence"/>
</dbReference>